<keyword evidence="3" id="KW-0158">Chromosome</keyword>
<feature type="coiled-coil region" evidence="14">
    <location>
        <begin position="1753"/>
        <end position="1806"/>
    </location>
</feature>
<feature type="region of interest" description="Disordered" evidence="15">
    <location>
        <begin position="302"/>
        <end position="370"/>
    </location>
</feature>
<keyword evidence="11" id="KW-0539">Nucleus</keyword>
<dbReference type="InterPro" id="IPR013083">
    <property type="entry name" value="Znf_RING/FYVE/PHD"/>
</dbReference>
<keyword evidence="8" id="KW-0805">Transcription regulation</keyword>
<keyword evidence="7" id="KW-0156">Chromatin regulator</keyword>
<evidence type="ECO:0000256" key="4">
    <source>
        <dbReference type="ARBA" id="ARBA00022723"/>
    </source>
</evidence>
<keyword evidence="6" id="KW-0862">Zinc</keyword>
<evidence type="ECO:0000256" key="8">
    <source>
        <dbReference type="ARBA" id="ARBA00023015"/>
    </source>
</evidence>
<evidence type="ECO:0000256" key="9">
    <source>
        <dbReference type="ARBA" id="ARBA00023117"/>
    </source>
</evidence>
<feature type="compositionally biased region" description="Polar residues" evidence="15">
    <location>
        <begin position="970"/>
        <end position="985"/>
    </location>
</feature>
<feature type="compositionally biased region" description="Low complexity" evidence="15">
    <location>
        <begin position="1394"/>
        <end position="1405"/>
    </location>
</feature>
<feature type="region of interest" description="Disordered" evidence="15">
    <location>
        <begin position="210"/>
        <end position="230"/>
    </location>
</feature>
<feature type="compositionally biased region" description="Low complexity" evidence="15">
    <location>
        <begin position="1945"/>
        <end position="1959"/>
    </location>
</feature>
<dbReference type="Gene3D" id="1.20.920.10">
    <property type="entry name" value="Bromodomain-like"/>
    <property type="match status" value="1"/>
</dbReference>
<evidence type="ECO:0000259" key="18">
    <source>
        <dbReference type="PROSITE" id="PS50812"/>
    </source>
</evidence>
<feature type="domain" description="PHD-type" evidence="17">
    <location>
        <begin position="506"/>
        <end position="553"/>
    </location>
</feature>
<dbReference type="InterPro" id="IPR019786">
    <property type="entry name" value="Zinc_finger_PHD-type_CS"/>
</dbReference>
<feature type="domain" description="MYND-type" evidence="19">
    <location>
        <begin position="1821"/>
        <end position="1855"/>
    </location>
</feature>
<feature type="region of interest" description="Disordered" evidence="15">
    <location>
        <begin position="51"/>
        <end position="87"/>
    </location>
</feature>
<dbReference type="GO" id="GO:0016301">
    <property type="term" value="F:kinase activity"/>
    <property type="evidence" value="ECO:0007669"/>
    <property type="project" value="UniProtKB-KW"/>
</dbReference>
<evidence type="ECO:0000256" key="10">
    <source>
        <dbReference type="ARBA" id="ARBA00023163"/>
    </source>
</evidence>
<evidence type="ECO:0000256" key="12">
    <source>
        <dbReference type="PROSITE-ProRule" id="PRU00035"/>
    </source>
</evidence>
<feature type="domain" description="PWWP" evidence="18">
    <location>
        <begin position="696"/>
        <end position="748"/>
    </location>
</feature>
<dbReference type="PROSITE" id="PS50014">
    <property type="entry name" value="BROMODOMAIN_2"/>
    <property type="match status" value="1"/>
</dbReference>
<feature type="region of interest" description="Disordered" evidence="15">
    <location>
        <begin position="845"/>
        <end position="869"/>
    </location>
</feature>
<evidence type="ECO:0000256" key="7">
    <source>
        <dbReference type="ARBA" id="ARBA00022853"/>
    </source>
</evidence>
<feature type="compositionally biased region" description="Gly residues" evidence="15">
    <location>
        <begin position="2082"/>
        <end position="2095"/>
    </location>
</feature>
<dbReference type="PROSITE" id="PS01360">
    <property type="entry name" value="ZF_MYND_1"/>
    <property type="match status" value="1"/>
</dbReference>
<dbReference type="EMBL" id="GBXI01009863">
    <property type="protein sequence ID" value="JAD04429.1"/>
    <property type="molecule type" value="Transcribed_RNA"/>
</dbReference>
<dbReference type="SUPFAM" id="SSF47370">
    <property type="entry name" value="Bromodomain"/>
    <property type="match status" value="1"/>
</dbReference>
<sequence length="2146" mass="232196">MEKNTLAAEDSVDSIPGPAYEHIIVNASTLAPTLKSDLISTNILAVTEDEDADMEDDECSGGNDEHMDVEDDQDEVDDELEEPETEVGSFVDDEFNERDDYKENDSHLKLTNLNALEHDTVVTVPHTEQISEIDNSSTTTVTTTLVNSAPKMNSQTEAIVESSLDGVAICPVPVQIVSAVTVKPKMLPMKTKNNKLIMVQMMNEQPVDRAKLGVHSSSSSQASNGSGRTIDEVVESVVSDVGKLNSPNQEKSPDSSQLNQQQQNVRFLARSSTPLSREFLALQRSVNESKVLSEFVTDAVRKRQKSAPKDANEQIYTQQQQQHHHHHHHYYGEKHRKPSKFAPLKDDSGSSTSSTLQRRSRSKSVNRKSEDILDSSIGKLKRWPSDEKLLKRTNMRSQNSEFVQKQMEFLNRVKHDEGEVSSEADDGERSFANVGEDDDMNLVLVENNAINDSNASAAGLVSSINSLLDTTLERETSTNIVTTSNVDSVEARLKKYWAPPPKRGWDSFCWKCRQSVDLFPCSKCVRCYHCTCIKVTAATKLDDSWVCPECMTVENVLNGPKRSSRRNEMSLDVLSQLLSFALKRMKMVKGYSKFLYTDSDLLHYSKYIANPVTFTTLQEKIEKRTFRCCEEFLNETKWILHNALILNSGSSSKEVFTAKAILKVCRQETNEIDTCGECYLNANTRTDWFVDVCAQPHLLLWAKLKGFPYWPAKAMGPGQGLSHVNVRFFGEHDRAFVPIKDCFLYSEQDPNTQTGKRSARELADCIKEVEVHIENIRAKVGAFKYAKFKTPYEPTEELQQLEMMIPGVMDYMKRQQALVPKPSLQYKIVKTADNHLSIIKKACTTESSNDSDHSASPNKKPSSVTCTSSSCGVGEVKGAIVTPKYEVVSKASSDDSNSSKVTAVILKRKSSSEHKKEAGDGVELPMPKVIKFDKEDVDQRLVGGVNLTAKPDVNAETSTYNASSKRKYGTDTSGSSVDSATNVTETADRPRTKHAKHEPRVPVITIKTNANALTVAMGTESKIASSSAVPNSNSATTTTKVNAEARTTAAVNEVKEELAVVATLVPLTTPSNKAQALMENLVKNKHGVTIKKISKEGQTRKADESAKLAAGMNTVIEETQTNTDCDAKKPVAATDTASGTQTSGSTNNTDNDNGNANVKKCPESSSSNANKTDDSKKSSTKSTTNTHILKDLVPFVEIKKEITSDDEADMQIAANINGAQINKHVNETAPNVTPVIVPTPKVNVDTTSHVSLPVVVVPAVLPNLSLIKQEIMSDEEETTTATANTVTTFSATQQDLNTTSTGGDNASNIPAVGLPDAVRVGDTMIQRLNAKNNRGAQPGLVSLKTVAATTPEGAAVMDMPSVQNSAAMHISPANRRSNTRGVPYGPLPASAVPQSQSQIQKSTTQANRATMQQQQQLSQSSPASQVQTQSQSLQPLQRARKSFPNRVTPDNGATRSNNFSCVPLSSPVLPPPSTSPLSNNNDLKRTLLKNSMVSIPRQAWSPHESQRNVIVNNNNTNTHSIPVPPLTAVSKTPTVVAVLGDNNNADSTNNNNMLINTNPATNVAINSAAIVTPFVTCNGGIGPNGPALLTPLTMSAPPPLAGLSQPSSNMLTPMVGASMCTNMPMSGNNNNINVSSGSGIMSISSAVELPTQQTVGISSSAINAASTSSVDVVTSSLTSMVTDAICRGPPRLMQRPNGPLKSDGTTMFPSQAGPVCQTLVENAHKLTDFFISVMEDTMLEMSEGDEPVLQAKITILKIELERTKQAYEQEIAELKRTSDLMLSEMRKSMENEKTRISNEIRKQCEQERLRSIEETKKKQWCSNCGREAQFYCCWNTSYCDYPCQQMHWSRHSATCAQTRPTIASASDSMAKTVSTMTTTVSAMGLQQQPQQQHVGCGNKNSNNNMTAVTTATSIAASQHQPSTLYNKNNNKKDKHSTSKVSHQQSATNSSSVGSSSNNTMNSITPVNAAGVAVAQGAATEVLKLPSNTYLRTVPQCGNPGNGNSGGGNLRSSTYSVQRVNIPLPITALVQRGNSWELTSAAPNNNVGAANMATITAPGSNVTQAMTQLTTQQQPQQHQRMLSGGGTGNVSGGGGSASSNISSSRSNSRSRAAAAVQALQQTMATIHGPTGGAATSMSCGMLRPTQM</sequence>
<dbReference type="CDD" id="cd20160">
    <property type="entry name" value="PWWP_PRKCBP1"/>
    <property type="match status" value="1"/>
</dbReference>
<dbReference type="InterPro" id="IPR036427">
    <property type="entry name" value="Bromodomain-like_sf"/>
</dbReference>
<dbReference type="InterPro" id="IPR019787">
    <property type="entry name" value="Znf_PHD-finger"/>
</dbReference>
<feature type="compositionally biased region" description="Polar residues" evidence="15">
    <location>
        <begin position="845"/>
        <end position="861"/>
    </location>
</feature>
<protein>
    <submittedName>
        <fullName evidence="20">Protein kinase C-binding protein 1</fullName>
    </submittedName>
</protein>
<dbReference type="Gene3D" id="6.10.140.2220">
    <property type="match status" value="1"/>
</dbReference>
<evidence type="ECO:0000256" key="14">
    <source>
        <dbReference type="SAM" id="Coils"/>
    </source>
</evidence>
<feature type="region of interest" description="Disordered" evidence="15">
    <location>
        <begin position="957"/>
        <end position="997"/>
    </location>
</feature>
<keyword evidence="20" id="KW-0418">Kinase</keyword>
<gene>
    <name evidence="20" type="primary">ZMYND8_0</name>
    <name evidence="20" type="ORF">g.45763</name>
</gene>
<dbReference type="GO" id="GO:0140006">
    <property type="term" value="F:histone H3 reader activity"/>
    <property type="evidence" value="ECO:0007669"/>
    <property type="project" value="UniProtKB-ARBA"/>
</dbReference>
<dbReference type="GO" id="GO:0008270">
    <property type="term" value="F:zinc ion binding"/>
    <property type="evidence" value="ECO:0007669"/>
    <property type="project" value="UniProtKB-KW"/>
</dbReference>
<keyword evidence="9 12" id="KW-0103">Bromodomain</keyword>
<keyword evidence="10" id="KW-0804">Transcription</keyword>
<dbReference type="Gene3D" id="2.30.30.140">
    <property type="match status" value="1"/>
</dbReference>
<name>A0A0A1WZE1_ZEUCU</name>
<evidence type="ECO:0000313" key="20">
    <source>
        <dbReference type="EMBL" id="JAD04429.1"/>
    </source>
</evidence>
<feature type="compositionally biased region" description="Polar residues" evidence="15">
    <location>
        <begin position="245"/>
        <end position="265"/>
    </location>
</feature>
<dbReference type="InterPro" id="IPR057053">
    <property type="entry name" value="MYND_ZMYND11_ZMYD8"/>
</dbReference>
<evidence type="ECO:0000259" key="19">
    <source>
        <dbReference type="PROSITE" id="PS50865"/>
    </source>
</evidence>
<feature type="region of interest" description="Disordered" evidence="15">
    <location>
        <begin position="243"/>
        <end position="265"/>
    </location>
</feature>
<feature type="compositionally biased region" description="Low complexity" evidence="15">
    <location>
        <begin position="216"/>
        <end position="226"/>
    </location>
</feature>
<dbReference type="Pfam" id="PF24324">
    <property type="entry name" value="MYND_ZMYND11_ZMYD8"/>
    <property type="match status" value="1"/>
</dbReference>
<evidence type="ECO:0000256" key="1">
    <source>
        <dbReference type="ARBA" id="ARBA00004123"/>
    </source>
</evidence>
<feature type="compositionally biased region" description="Polar residues" evidence="15">
    <location>
        <begin position="1918"/>
        <end position="1928"/>
    </location>
</feature>
<dbReference type="CDD" id="cd15538">
    <property type="entry name" value="PHD_PRKCBP1"/>
    <property type="match status" value="1"/>
</dbReference>
<dbReference type="SUPFAM" id="SSF57903">
    <property type="entry name" value="FYVE/PHD zinc finger"/>
    <property type="match status" value="1"/>
</dbReference>
<dbReference type="GO" id="GO:0005694">
    <property type="term" value="C:chromosome"/>
    <property type="evidence" value="ECO:0007669"/>
    <property type="project" value="UniProtKB-SubCell"/>
</dbReference>
<dbReference type="PANTHER" id="PTHR46453:SF5">
    <property type="entry name" value="PROTEIN KINASE C-BINDING PROTEIN 1 ISOFORM X1"/>
    <property type="match status" value="1"/>
</dbReference>
<dbReference type="Pfam" id="PF23460">
    <property type="entry name" value="ZMYND8_CC"/>
    <property type="match status" value="1"/>
</dbReference>
<evidence type="ECO:0000256" key="13">
    <source>
        <dbReference type="PROSITE-ProRule" id="PRU00134"/>
    </source>
</evidence>
<dbReference type="PROSITE" id="PS50865">
    <property type="entry name" value="ZF_MYND_2"/>
    <property type="match status" value="1"/>
</dbReference>
<evidence type="ECO:0000256" key="2">
    <source>
        <dbReference type="ARBA" id="ARBA00004286"/>
    </source>
</evidence>
<dbReference type="SMART" id="SM00293">
    <property type="entry name" value="PWWP"/>
    <property type="match status" value="1"/>
</dbReference>
<dbReference type="GO" id="GO:0005634">
    <property type="term" value="C:nucleus"/>
    <property type="evidence" value="ECO:0007669"/>
    <property type="project" value="UniProtKB-SubCell"/>
</dbReference>
<comment type="subcellular location">
    <subcellularLocation>
        <location evidence="2">Chromosome</location>
    </subcellularLocation>
    <subcellularLocation>
        <location evidence="1">Nucleus</location>
    </subcellularLocation>
</comment>
<dbReference type="FunFam" id="6.10.140.2220:FF:000002">
    <property type="entry name" value="Protein kinase C-binding protein 1 isoform C"/>
    <property type="match status" value="1"/>
</dbReference>
<evidence type="ECO:0000256" key="15">
    <source>
        <dbReference type="SAM" id="MobiDB-lite"/>
    </source>
</evidence>
<keyword evidence="5 13" id="KW-0863">Zinc-finger</keyword>
<proteinExistence type="predicted"/>
<dbReference type="PROSITE" id="PS01359">
    <property type="entry name" value="ZF_PHD_1"/>
    <property type="match status" value="1"/>
</dbReference>
<reference evidence="20" key="1">
    <citation type="submission" date="2014-11" db="EMBL/GenBank/DDBJ databases">
        <authorList>
            <person name="Geib S."/>
        </authorList>
    </citation>
    <scope>NUCLEOTIDE SEQUENCE</scope>
</reference>
<feature type="compositionally biased region" description="Low complexity" evidence="15">
    <location>
        <begin position="1133"/>
        <end position="1157"/>
    </location>
</feature>
<evidence type="ECO:0000256" key="3">
    <source>
        <dbReference type="ARBA" id="ARBA00022454"/>
    </source>
</evidence>
<dbReference type="GO" id="GO:0005737">
    <property type="term" value="C:cytoplasm"/>
    <property type="evidence" value="ECO:0007669"/>
    <property type="project" value="TreeGrafter"/>
</dbReference>
<dbReference type="PROSITE" id="PS50016">
    <property type="entry name" value="ZF_PHD_2"/>
    <property type="match status" value="1"/>
</dbReference>
<feature type="compositionally biased region" description="Acidic residues" evidence="15">
    <location>
        <begin position="67"/>
        <end position="87"/>
    </location>
</feature>
<dbReference type="InterPro" id="IPR001487">
    <property type="entry name" value="Bromodomain"/>
</dbReference>
<evidence type="ECO:0000256" key="6">
    <source>
        <dbReference type="ARBA" id="ARBA00022833"/>
    </source>
</evidence>
<evidence type="ECO:0000259" key="17">
    <source>
        <dbReference type="PROSITE" id="PS50016"/>
    </source>
</evidence>
<dbReference type="InterPro" id="IPR000313">
    <property type="entry name" value="PWWP_dom"/>
</dbReference>
<dbReference type="GO" id="GO:0003714">
    <property type="term" value="F:transcription corepressor activity"/>
    <property type="evidence" value="ECO:0007669"/>
    <property type="project" value="TreeGrafter"/>
</dbReference>
<dbReference type="InterPro" id="IPR044075">
    <property type="entry name" value="PRKCBP1_PHD"/>
</dbReference>
<dbReference type="InterPro" id="IPR002893">
    <property type="entry name" value="Znf_MYND"/>
</dbReference>
<feature type="compositionally biased region" description="Low complexity" evidence="15">
    <location>
        <begin position="2096"/>
        <end position="2114"/>
    </location>
</feature>
<dbReference type="InterPro" id="IPR056987">
    <property type="entry name" value="ZMYND8_CC"/>
</dbReference>
<feature type="domain" description="Bromo" evidence="16">
    <location>
        <begin position="604"/>
        <end position="654"/>
    </location>
</feature>
<feature type="compositionally biased region" description="Basic residues" evidence="15">
    <location>
        <begin position="322"/>
        <end position="339"/>
    </location>
</feature>
<dbReference type="PROSITE" id="PS50812">
    <property type="entry name" value="PWWP"/>
    <property type="match status" value="1"/>
</dbReference>
<keyword evidence="20" id="KW-0808">Transferase</keyword>
<dbReference type="SMART" id="SM00297">
    <property type="entry name" value="BROMO"/>
    <property type="match status" value="1"/>
</dbReference>
<feature type="region of interest" description="Disordered" evidence="15">
    <location>
        <begin position="1914"/>
        <end position="1959"/>
    </location>
</feature>
<accession>A0A0A1WZE1</accession>
<dbReference type="Pfam" id="PF00439">
    <property type="entry name" value="Bromodomain"/>
    <property type="match status" value="1"/>
</dbReference>
<dbReference type="InterPro" id="IPR011011">
    <property type="entry name" value="Znf_FYVE_PHD"/>
</dbReference>
<keyword evidence="4" id="KW-0479">Metal-binding</keyword>
<evidence type="ECO:0000256" key="11">
    <source>
        <dbReference type="ARBA" id="ARBA00023242"/>
    </source>
</evidence>
<evidence type="ECO:0000256" key="5">
    <source>
        <dbReference type="ARBA" id="ARBA00022771"/>
    </source>
</evidence>
<feature type="region of interest" description="Disordered" evidence="15">
    <location>
        <begin position="1121"/>
        <end position="1183"/>
    </location>
</feature>
<organism evidence="20">
    <name type="scientific">Zeugodacus cucurbitae</name>
    <name type="common">Melon fruit fly</name>
    <name type="synonym">Bactrocera cucurbitae</name>
    <dbReference type="NCBI Taxonomy" id="28588"/>
    <lineage>
        <taxon>Eukaryota</taxon>
        <taxon>Metazoa</taxon>
        <taxon>Ecdysozoa</taxon>
        <taxon>Arthropoda</taxon>
        <taxon>Hexapoda</taxon>
        <taxon>Insecta</taxon>
        <taxon>Pterygota</taxon>
        <taxon>Neoptera</taxon>
        <taxon>Endopterygota</taxon>
        <taxon>Diptera</taxon>
        <taxon>Brachycera</taxon>
        <taxon>Muscomorpha</taxon>
        <taxon>Tephritoidea</taxon>
        <taxon>Tephritidae</taxon>
        <taxon>Zeugodacus</taxon>
        <taxon>Zeugodacus</taxon>
    </lineage>
</organism>
<feature type="region of interest" description="Disordered" evidence="15">
    <location>
        <begin position="1374"/>
        <end position="1479"/>
    </location>
</feature>
<keyword evidence="14" id="KW-0175">Coiled coil</keyword>
<feature type="compositionally biased region" description="Low complexity" evidence="15">
    <location>
        <begin position="1412"/>
        <end position="1427"/>
    </location>
</feature>
<dbReference type="PANTHER" id="PTHR46453">
    <property type="entry name" value="PROTEIN KINASE C-BINDING PROTEIN 1"/>
    <property type="match status" value="1"/>
</dbReference>
<dbReference type="SUPFAM" id="SSF144232">
    <property type="entry name" value="HIT/MYND zinc finger-like"/>
    <property type="match status" value="1"/>
</dbReference>
<dbReference type="Gene3D" id="3.30.40.10">
    <property type="entry name" value="Zinc/RING finger domain, C3HC4 (zinc finger)"/>
    <property type="match status" value="1"/>
</dbReference>
<dbReference type="Pfam" id="PF00855">
    <property type="entry name" value="PWWP"/>
    <property type="match status" value="1"/>
</dbReference>
<dbReference type="SUPFAM" id="SSF63748">
    <property type="entry name" value="Tudor/PWWP/MBT"/>
    <property type="match status" value="1"/>
</dbReference>
<reference evidence="20" key="2">
    <citation type="journal article" date="2015" name="Gigascience">
        <title>Reconstructing a comprehensive transcriptome assembly of a white-pupal translocated strain of the pest fruit fly Bactrocera cucurbitae.</title>
        <authorList>
            <person name="Sim S.B."/>
            <person name="Calla B."/>
            <person name="Hall B."/>
            <person name="DeRego T."/>
            <person name="Geib S.M."/>
        </authorList>
    </citation>
    <scope>NUCLEOTIDE SEQUENCE</scope>
</reference>
<feature type="region of interest" description="Disordered" evidence="15">
    <location>
        <begin position="2072"/>
        <end position="2146"/>
    </location>
</feature>
<evidence type="ECO:0000259" key="16">
    <source>
        <dbReference type="PROSITE" id="PS50014"/>
    </source>
</evidence>